<dbReference type="AlphaFoldDB" id="A0A2S9Q9Q8"/>
<gene>
    <name evidence="2" type="ORF">C5L14_17705</name>
</gene>
<proteinExistence type="predicted"/>
<dbReference type="OrthoDB" id="9785076at2"/>
<reference evidence="2 3" key="1">
    <citation type="submission" date="2018-02" db="EMBL/GenBank/DDBJ databases">
        <title>Whole genome sequencing of endophytic bacterium.</title>
        <authorList>
            <person name="Eedara R."/>
            <person name="Podile A.R."/>
        </authorList>
    </citation>
    <scope>NUCLEOTIDE SEQUENCE [LARGE SCALE GENOMIC DNA]</scope>
    <source>
        <strain evidence="2 3">RP1T</strain>
    </source>
</reference>
<dbReference type="InterPro" id="IPR029058">
    <property type="entry name" value="AB_hydrolase_fold"/>
</dbReference>
<keyword evidence="3" id="KW-1185">Reference proteome</keyword>
<accession>A0A2S9Q9Q8</accession>
<dbReference type="InterPro" id="IPR022742">
    <property type="entry name" value="Hydrolase_4"/>
</dbReference>
<evidence type="ECO:0000259" key="1">
    <source>
        <dbReference type="Pfam" id="PF12146"/>
    </source>
</evidence>
<organism evidence="2 3">
    <name type="scientific">Labrys okinawensis</name>
    <dbReference type="NCBI Taxonomy" id="346911"/>
    <lineage>
        <taxon>Bacteria</taxon>
        <taxon>Pseudomonadati</taxon>
        <taxon>Pseudomonadota</taxon>
        <taxon>Alphaproteobacteria</taxon>
        <taxon>Hyphomicrobiales</taxon>
        <taxon>Xanthobacteraceae</taxon>
        <taxon>Labrys</taxon>
    </lineage>
</organism>
<evidence type="ECO:0000313" key="3">
    <source>
        <dbReference type="Proteomes" id="UP000237682"/>
    </source>
</evidence>
<dbReference type="SUPFAM" id="SSF53474">
    <property type="entry name" value="alpha/beta-Hydrolases"/>
    <property type="match status" value="1"/>
</dbReference>
<dbReference type="GO" id="GO:0016787">
    <property type="term" value="F:hydrolase activity"/>
    <property type="evidence" value="ECO:0007669"/>
    <property type="project" value="UniProtKB-KW"/>
</dbReference>
<dbReference type="Pfam" id="PF12146">
    <property type="entry name" value="Hydrolase_4"/>
    <property type="match status" value="1"/>
</dbReference>
<feature type="domain" description="Serine aminopeptidase S33" evidence="1">
    <location>
        <begin position="36"/>
        <end position="123"/>
    </location>
</feature>
<dbReference type="EMBL" id="PUEJ01000006">
    <property type="protein sequence ID" value="PRH86088.1"/>
    <property type="molecule type" value="Genomic_DNA"/>
</dbReference>
<evidence type="ECO:0000313" key="2">
    <source>
        <dbReference type="EMBL" id="PRH86088.1"/>
    </source>
</evidence>
<comment type="caution">
    <text evidence="2">The sequence shown here is derived from an EMBL/GenBank/DDBJ whole genome shotgun (WGS) entry which is preliminary data.</text>
</comment>
<dbReference type="InterPro" id="IPR017208">
    <property type="entry name" value="UCP037442_abhydr"/>
</dbReference>
<dbReference type="Gene3D" id="3.40.50.1820">
    <property type="entry name" value="alpha/beta hydrolase"/>
    <property type="match status" value="1"/>
</dbReference>
<dbReference type="Proteomes" id="UP000237682">
    <property type="component" value="Unassembled WGS sequence"/>
</dbReference>
<protein>
    <submittedName>
        <fullName evidence="2">Alpha/beta hydrolase</fullName>
    </submittedName>
</protein>
<keyword evidence="2" id="KW-0378">Hydrolase</keyword>
<dbReference type="PIRSF" id="PIRSF037442">
    <property type="entry name" value="UCP037442_abhydr"/>
    <property type="match status" value="1"/>
</dbReference>
<name>A0A2S9Q9Q8_9HYPH</name>
<sequence>MAMDMTPGAPVEITCGDGIVLAGHLWRAEGAGATGTVVINAATGVLARYYHRYARFLAEQGFDAITYDYRGIGLSRPADLKHCGYRWSEWGTRDFEAVLGFARQRRPDGPLLVVGHSIGGFLPGLAHNARWIDRMLTVGAQYAYWPDYDRRRRLGLVWRWHVLMPLFTAICGYFPGRRLGWLEDLPAGVALEWSFRGRHVETSHPPRERAEVLARFAAVSAPILAVTMSDDEFGTVPAIRRALAYYRSSSATAVRLMPQDYGLAEIGHFSLFHDRHRAGFWQDTLAWLRDGVNPWPHRRFETAG</sequence>